<dbReference type="EMBL" id="CP054621">
    <property type="protein sequence ID" value="QKS54131.1"/>
    <property type="molecule type" value="Genomic_DNA"/>
</dbReference>
<gene>
    <name evidence="1" type="ORF">HUE56_27020</name>
</gene>
<dbReference type="Proteomes" id="UP000509702">
    <property type="component" value="Plasmid unnamed6"/>
</dbReference>
<keyword evidence="1" id="KW-0614">Plasmid</keyword>
<reference evidence="1 2" key="1">
    <citation type="submission" date="2020-06" db="EMBL/GenBank/DDBJ databases">
        <title>Complete genome of Azosprillum oryzae KACC14407.</title>
        <authorList>
            <person name="Kim M."/>
            <person name="Park Y.-J."/>
            <person name="Shin J.-H."/>
        </authorList>
    </citation>
    <scope>NUCLEOTIDE SEQUENCE [LARGE SCALE GENOMIC DNA]</scope>
    <source>
        <strain evidence="1 2">KACC 14407</strain>
        <plasmid evidence="1 2">unnamed6</plasmid>
    </source>
</reference>
<dbReference type="AlphaFoldDB" id="A0A6N1AQS4"/>
<evidence type="ECO:0000313" key="1">
    <source>
        <dbReference type="EMBL" id="QKS54131.1"/>
    </source>
</evidence>
<organism evidence="1 2">
    <name type="scientific">Azospirillum oryzae</name>
    <dbReference type="NCBI Taxonomy" id="286727"/>
    <lineage>
        <taxon>Bacteria</taxon>
        <taxon>Pseudomonadati</taxon>
        <taxon>Pseudomonadota</taxon>
        <taxon>Alphaproteobacteria</taxon>
        <taxon>Rhodospirillales</taxon>
        <taxon>Azospirillaceae</taxon>
        <taxon>Azospirillum</taxon>
    </lineage>
</organism>
<proteinExistence type="predicted"/>
<geneLocation type="plasmid" evidence="1 2">
    <name>unnamed6</name>
</geneLocation>
<keyword evidence="2" id="KW-1185">Reference proteome</keyword>
<dbReference type="OrthoDB" id="7307585at2"/>
<dbReference type="KEGG" id="aoz:HUE56_27020"/>
<protein>
    <submittedName>
        <fullName evidence="1">Uncharacterized protein</fullName>
    </submittedName>
</protein>
<name>A0A6N1AQS4_9PROT</name>
<evidence type="ECO:0000313" key="2">
    <source>
        <dbReference type="Proteomes" id="UP000509702"/>
    </source>
</evidence>
<sequence>MIGGEGRKVGHEVRMFSVSQDEAAAIQKAFHESGEWAAVAELRRHFHIQDNVNALNAVRSIVRWAQPLQPPQPAPASPA</sequence>
<accession>A0A6N1AQS4</accession>
<dbReference type="RefSeq" id="WP_149200166.1">
    <property type="nucleotide sequence ID" value="NZ_BSOV01000087.1"/>
</dbReference>